<dbReference type="SUPFAM" id="SSF52540">
    <property type="entry name" value="P-loop containing nucleoside triphosphate hydrolases"/>
    <property type="match status" value="1"/>
</dbReference>
<protein>
    <submittedName>
        <fullName evidence="2">Distinct helicase family with a unique C-terminal domain including a metal-binding cysteine cluster</fullName>
    </submittedName>
</protein>
<proteinExistence type="predicted"/>
<keyword evidence="2" id="KW-0067">ATP-binding</keyword>
<evidence type="ECO:0000313" key="2">
    <source>
        <dbReference type="EMBL" id="SMF33576.1"/>
    </source>
</evidence>
<keyword evidence="2" id="KW-0547">Nucleotide-binding</keyword>
<dbReference type="Gene3D" id="3.40.50.300">
    <property type="entry name" value="P-loop containing nucleotide triphosphate hydrolases"/>
    <property type="match status" value="2"/>
</dbReference>
<gene>
    <name evidence="2" type="ORF">SAMN02744124_02505</name>
</gene>
<dbReference type="InterPro" id="IPR001650">
    <property type="entry name" value="Helicase_C-like"/>
</dbReference>
<reference evidence="2 3" key="1">
    <citation type="submission" date="2017-04" db="EMBL/GenBank/DDBJ databases">
        <authorList>
            <person name="Varghese N."/>
            <person name="Submissions S."/>
        </authorList>
    </citation>
    <scope>NUCLEOTIDE SEQUENCE [LARGE SCALE GENOMIC DNA]</scope>
    <source>
        <strain evidence="2 3">J12</strain>
    </source>
</reference>
<feature type="domain" description="Helicase C-terminal" evidence="1">
    <location>
        <begin position="789"/>
        <end position="935"/>
    </location>
</feature>
<evidence type="ECO:0000259" key="1">
    <source>
        <dbReference type="PROSITE" id="PS51194"/>
    </source>
</evidence>
<name>A0ABY1LYF5_9BACL</name>
<keyword evidence="2" id="KW-0347">Helicase</keyword>
<dbReference type="SMART" id="SM00490">
    <property type="entry name" value="HELICc"/>
    <property type="match status" value="1"/>
</dbReference>
<keyword evidence="3" id="KW-1185">Reference proteome</keyword>
<organism evidence="2 3">
    <name type="scientific">Paenibacillus barengoltzii J12</name>
    <dbReference type="NCBI Taxonomy" id="935846"/>
    <lineage>
        <taxon>Bacteria</taxon>
        <taxon>Bacillati</taxon>
        <taxon>Bacillota</taxon>
        <taxon>Bacilli</taxon>
        <taxon>Bacillales</taxon>
        <taxon>Paenibacillaceae</taxon>
        <taxon>Paenibacillus</taxon>
    </lineage>
</organism>
<dbReference type="EMBL" id="FXAE01000024">
    <property type="protein sequence ID" value="SMF33576.1"/>
    <property type="molecule type" value="Genomic_DNA"/>
</dbReference>
<sequence>MKYQRYYEARDIIERFLRMDLVGPVDREEVIEKEAPTSYYAAGILHPRNSERDILEQASTLPSSMNEFSHFRDNTEEDSFDGFEDSVSQSNTYNPSSLALSTTLKPGVTGLHIFLSYGKYHLIQDSGDDQVPDIGGDPLKEGKPRKYVTDIWKREHFEKSFEIQLDNPRPFQVEPNLEVHVYIQKKYADGSQTITVAVVNTHESNKSQKVNNLNSFFQVVMEVSAPNGEAIFIEKKMILEVSEDEEIKNLNLLYSHVKNYAIGHGCSVSYSINDEGCYKLTTEVLPGYEIKQMKPSVRVPKEILKMKFLAQGNKDEVIKGLLQLTASYRDWIGQQRTLAKKLTRYQDIADKNLALCENTLDRLNGSIRHLENDIVFRAFQLANQAMLNQRVNVLKRRTSNINLEEITWYPFQLAFFLQEITSIVDPVSDERKLVDLLWFPTGGGKTEAYLGISAFVIFYRRLRDGKDNAGVTILMRYTLRLLTIQQFDRAAALICSCESLRRSQNLGGEEISIGLFVGGGLTPNKIDEAQKNLEEIIKNGDKSVRSGNPHQVFNCPACGTELPIQQYKIENNKLSIKCGNHSCEFHSGLPIYLVDEDIYASRPTLIISTIDKFARMTWEPRIAQIFGIGTSCPPPELIIQDELHLISGPLGTIAGLYEIAIDRFCYRNGIGPKIIASTATIRNAKFQIQALYGRDFRQFPPQGINIRDSYFAEESTTDDKPARKYLGVMSSNKTATTVLVRVYACLQFVTRYLKHLGFEDEVIDNYWTITGYFNSLRELGGAVVQVHDDVQDRYEFLCSTKFLPISKGFKAPGPQDRLEELTSRKNPSEIKKALEYLSLPYQSGDAFDYVLASNMISVGVDISRLGLMVVTGQPKSNSEYIQASSRVGRENPGLVITVYNASKSRDRSHYEQFINYHSAIYKYVEATSLTPFSVRARERALHAVYISMCRFLISSLRQRDSAGNYDMTDPRLREIEDFLLERARVIAPNEEEVDETVAHLEEIKYRWFSSIVNKKMDYDQYGANKTVPLLKNTDEEEGVFPTLNSMRNVDRQSNLYIEEE</sequence>
<dbReference type="RefSeq" id="WP_085279133.1">
    <property type="nucleotide sequence ID" value="NZ_FXAE01000024.1"/>
</dbReference>
<accession>A0ABY1LYF5</accession>
<evidence type="ECO:0000313" key="3">
    <source>
        <dbReference type="Proteomes" id="UP000192939"/>
    </source>
</evidence>
<dbReference type="Pfam" id="PF00271">
    <property type="entry name" value="Helicase_C"/>
    <property type="match status" value="1"/>
</dbReference>
<dbReference type="PROSITE" id="PS51194">
    <property type="entry name" value="HELICASE_CTER"/>
    <property type="match status" value="1"/>
</dbReference>
<comment type="caution">
    <text evidence="2">The sequence shown here is derived from an EMBL/GenBank/DDBJ whole genome shotgun (WGS) entry which is preliminary data.</text>
</comment>
<dbReference type="CDD" id="cd18785">
    <property type="entry name" value="SF2_C"/>
    <property type="match status" value="1"/>
</dbReference>
<dbReference type="Proteomes" id="UP000192939">
    <property type="component" value="Unassembled WGS sequence"/>
</dbReference>
<dbReference type="GO" id="GO:0004386">
    <property type="term" value="F:helicase activity"/>
    <property type="evidence" value="ECO:0007669"/>
    <property type="project" value="UniProtKB-KW"/>
</dbReference>
<keyword evidence="2" id="KW-0378">Hydrolase</keyword>
<dbReference type="InterPro" id="IPR027417">
    <property type="entry name" value="P-loop_NTPase"/>
</dbReference>